<dbReference type="InterPro" id="IPR032284">
    <property type="entry name" value="RecQ_Zn-bd"/>
</dbReference>
<reference evidence="22 23" key="1">
    <citation type="submission" date="2015-09" db="EMBL/GenBank/DDBJ databases">
        <authorList>
            <person name="Jackson K.R."/>
            <person name="Lunt B.L."/>
            <person name="Fisher J.N.B."/>
            <person name="Gardner A.V."/>
            <person name="Bailey M.E."/>
            <person name="Deus L.M."/>
            <person name="Earl A.S."/>
            <person name="Gibby P.D."/>
            <person name="Hartmann K.A."/>
            <person name="Liu J.E."/>
            <person name="Manci A.M."/>
            <person name="Nielsen D.A."/>
            <person name="Solomon M.B."/>
            <person name="Breakwell D.P."/>
            <person name="Burnett S.H."/>
            <person name="Grose J.H."/>
        </authorList>
    </citation>
    <scope>NUCLEOTIDE SEQUENCE [LARGE SCALE GENOMIC DNA]</scope>
    <source>
        <strain evidence="22 23">16</strain>
    </source>
</reference>
<evidence type="ECO:0000313" key="23">
    <source>
        <dbReference type="Proteomes" id="UP000048984"/>
    </source>
</evidence>
<keyword evidence="11" id="KW-0238">DNA-binding</keyword>
<dbReference type="GO" id="GO:0043590">
    <property type="term" value="C:bacterial nucleoid"/>
    <property type="evidence" value="ECO:0007669"/>
    <property type="project" value="TreeGrafter"/>
</dbReference>
<dbReference type="SMART" id="SM00487">
    <property type="entry name" value="DEXDc"/>
    <property type="match status" value="1"/>
</dbReference>
<evidence type="ECO:0000259" key="21">
    <source>
        <dbReference type="PROSITE" id="PS51194"/>
    </source>
</evidence>
<evidence type="ECO:0000256" key="4">
    <source>
        <dbReference type="ARBA" id="ARBA00022723"/>
    </source>
</evidence>
<evidence type="ECO:0000259" key="20">
    <source>
        <dbReference type="PROSITE" id="PS51192"/>
    </source>
</evidence>
<dbReference type="GO" id="GO:0006281">
    <property type="term" value="P:DNA repair"/>
    <property type="evidence" value="ECO:0007669"/>
    <property type="project" value="UniProtKB-KW"/>
</dbReference>
<dbReference type="Pfam" id="PF00271">
    <property type="entry name" value="Helicase_C"/>
    <property type="match status" value="1"/>
</dbReference>
<dbReference type="CDD" id="cd18794">
    <property type="entry name" value="SF2_C_RecQ"/>
    <property type="match status" value="1"/>
</dbReference>
<feature type="domain" description="Helicase C-terminal" evidence="21">
    <location>
        <begin position="217"/>
        <end position="364"/>
    </location>
</feature>
<dbReference type="GO" id="GO:0003677">
    <property type="term" value="F:DNA binding"/>
    <property type="evidence" value="ECO:0007669"/>
    <property type="project" value="UniProtKB-KW"/>
</dbReference>
<evidence type="ECO:0000256" key="12">
    <source>
        <dbReference type="ARBA" id="ARBA00023172"/>
    </source>
</evidence>
<evidence type="ECO:0000313" key="22">
    <source>
        <dbReference type="EMBL" id="KPL51613.1"/>
    </source>
</evidence>
<feature type="domain" description="Rhodanese" evidence="18">
    <location>
        <begin position="220"/>
        <end position="285"/>
    </location>
</feature>
<comment type="cofactor">
    <cofactor evidence="1">
        <name>Mg(2+)</name>
        <dbReference type="ChEBI" id="CHEBI:18420"/>
    </cofactor>
</comment>
<comment type="caution">
    <text evidence="22">The sequence shown here is derived from an EMBL/GenBank/DDBJ whole genome shotgun (WGS) entry which is preliminary data.</text>
</comment>
<dbReference type="Proteomes" id="UP000048984">
    <property type="component" value="Unassembled WGS sequence"/>
</dbReference>
<dbReference type="GO" id="GO:0005737">
    <property type="term" value="C:cytoplasm"/>
    <property type="evidence" value="ECO:0007669"/>
    <property type="project" value="TreeGrafter"/>
</dbReference>
<evidence type="ECO:0000259" key="19">
    <source>
        <dbReference type="PROSITE" id="PS50967"/>
    </source>
</evidence>
<dbReference type="Pfam" id="PF00570">
    <property type="entry name" value="HRDC"/>
    <property type="match status" value="1"/>
</dbReference>
<dbReference type="SMART" id="SM00490">
    <property type="entry name" value="HELICc"/>
    <property type="match status" value="1"/>
</dbReference>
<keyword evidence="7" id="KW-0378">Hydrolase</keyword>
<dbReference type="PANTHER" id="PTHR13710:SF105">
    <property type="entry name" value="ATP-DEPENDENT DNA HELICASE Q1"/>
    <property type="match status" value="1"/>
</dbReference>
<dbReference type="EC" id="5.6.2.4" evidence="16"/>
<dbReference type="InterPro" id="IPR044876">
    <property type="entry name" value="HRDC_dom_sf"/>
</dbReference>
<dbReference type="SMART" id="SM00341">
    <property type="entry name" value="HRDC"/>
    <property type="match status" value="1"/>
</dbReference>
<dbReference type="GO" id="GO:0006260">
    <property type="term" value="P:DNA replication"/>
    <property type="evidence" value="ECO:0007669"/>
    <property type="project" value="InterPro"/>
</dbReference>
<dbReference type="InterPro" id="IPR011545">
    <property type="entry name" value="DEAD/DEAH_box_helicase_dom"/>
</dbReference>
<keyword evidence="9" id="KW-0862">Zinc</keyword>
<keyword evidence="13" id="KW-0234">DNA repair</keyword>
<dbReference type="PROSITE" id="PS51194">
    <property type="entry name" value="HELICASE_CTER"/>
    <property type="match status" value="1"/>
</dbReference>
<dbReference type="GO" id="GO:0030894">
    <property type="term" value="C:replisome"/>
    <property type="evidence" value="ECO:0007669"/>
    <property type="project" value="TreeGrafter"/>
</dbReference>
<dbReference type="SUPFAM" id="SSF52540">
    <property type="entry name" value="P-loop containing nucleoside triphosphate hydrolases"/>
    <property type="match status" value="2"/>
</dbReference>
<dbReference type="SMART" id="SM00956">
    <property type="entry name" value="RQC"/>
    <property type="match status" value="1"/>
</dbReference>
<dbReference type="InterPro" id="IPR027417">
    <property type="entry name" value="P-loop_NTPase"/>
</dbReference>
<organism evidence="22 23">
    <name type="scientific">Prosthecodimorpha hirschii</name>
    <dbReference type="NCBI Taxonomy" id="665126"/>
    <lineage>
        <taxon>Bacteria</taxon>
        <taxon>Pseudomonadati</taxon>
        <taxon>Pseudomonadota</taxon>
        <taxon>Alphaproteobacteria</taxon>
        <taxon>Hyphomicrobiales</taxon>
        <taxon>Ancalomicrobiaceae</taxon>
        <taxon>Prosthecodimorpha</taxon>
    </lineage>
</organism>
<dbReference type="STRING" id="665126.ABB55_04690"/>
<dbReference type="GO" id="GO:0046872">
    <property type="term" value="F:metal ion binding"/>
    <property type="evidence" value="ECO:0007669"/>
    <property type="project" value="UniProtKB-KW"/>
</dbReference>
<keyword evidence="23" id="KW-1185">Reference proteome</keyword>
<dbReference type="InterPro" id="IPR004589">
    <property type="entry name" value="DNA_helicase_ATP-dep_RecQ"/>
</dbReference>
<evidence type="ECO:0000259" key="18">
    <source>
        <dbReference type="PROSITE" id="PS50206"/>
    </source>
</evidence>
<dbReference type="GO" id="GO:0043138">
    <property type="term" value="F:3'-5' DNA helicase activity"/>
    <property type="evidence" value="ECO:0007669"/>
    <property type="project" value="UniProtKB-EC"/>
</dbReference>
<comment type="cofactor">
    <cofactor evidence="2">
        <name>Zn(2+)</name>
        <dbReference type="ChEBI" id="CHEBI:29105"/>
    </cofactor>
</comment>
<feature type="region of interest" description="Disordered" evidence="17">
    <location>
        <begin position="509"/>
        <end position="529"/>
    </location>
</feature>
<feature type="domain" description="Helicase ATP-binding" evidence="20">
    <location>
        <begin position="28"/>
        <end position="196"/>
    </location>
</feature>
<dbReference type="GO" id="GO:0005524">
    <property type="term" value="F:ATP binding"/>
    <property type="evidence" value="ECO:0007669"/>
    <property type="project" value="UniProtKB-KW"/>
</dbReference>
<accession>A0A0P6VKG3</accession>
<dbReference type="Pfam" id="PF16124">
    <property type="entry name" value="RecQ_Zn_bind"/>
    <property type="match status" value="1"/>
</dbReference>
<dbReference type="Pfam" id="PF09382">
    <property type="entry name" value="RQC"/>
    <property type="match status" value="1"/>
</dbReference>
<dbReference type="InterPro" id="IPR010997">
    <property type="entry name" value="HRDC-like_sf"/>
</dbReference>
<evidence type="ECO:0000256" key="9">
    <source>
        <dbReference type="ARBA" id="ARBA00022833"/>
    </source>
</evidence>
<dbReference type="EMBL" id="LJYW01000001">
    <property type="protein sequence ID" value="KPL51613.1"/>
    <property type="molecule type" value="Genomic_DNA"/>
</dbReference>
<evidence type="ECO:0000256" key="10">
    <source>
        <dbReference type="ARBA" id="ARBA00022840"/>
    </source>
</evidence>
<keyword evidence="10" id="KW-0067">ATP-binding</keyword>
<dbReference type="GO" id="GO:0016787">
    <property type="term" value="F:hydrolase activity"/>
    <property type="evidence" value="ECO:0007669"/>
    <property type="project" value="UniProtKB-KW"/>
</dbReference>
<dbReference type="PANTHER" id="PTHR13710">
    <property type="entry name" value="DNA HELICASE RECQ FAMILY MEMBER"/>
    <property type="match status" value="1"/>
</dbReference>
<keyword evidence="12" id="KW-0233">DNA recombination</keyword>
<dbReference type="Pfam" id="PF00270">
    <property type="entry name" value="DEAD"/>
    <property type="match status" value="1"/>
</dbReference>
<evidence type="ECO:0000256" key="11">
    <source>
        <dbReference type="ARBA" id="ARBA00023125"/>
    </source>
</evidence>
<evidence type="ECO:0000256" key="1">
    <source>
        <dbReference type="ARBA" id="ARBA00001946"/>
    </source>
</evidence>
<name>A0A0P6VKG3_9HYPH</name>
<dbReference type="FunFam" id="3.40.50.300:FF:001389">
    <property type="entry name" value="ATP-dependent DNA helicase RecQ"/>
    <property type="match status" value="1"/>
</dbReference>
<dbReference type="RefSeq" id="WP_054357775.1">
    <property type="nucleotide sequence ID" value="NZ_LJYW01000001.1"/>
</dbReference>
<dbReference type="FunFam" id="3.40.50.300:FF:000156">
    <property type="entry name" value="ATP-dependent DNA helicase recQ"/>
    <property type="match status" value="1"/>
</dbReference>
<dbReference type="AlphaFoldDB" id="A0A0P6VKG3"/>
<evidence type="ECO:0000256" key="16">
    <source>
        <dbReference type="NCBIfam" id="TIGR01389"/>
    </source>
</evidence>
<sequence>MSDLDRARAALRSIFGFADFRPGQDEILSAVLDGEDVFAVMPTGSGKSLCYQLPAVLGDGLTIVVSPLIALMANQVAQLRANGISAAALNSSLTWDETRALRDDVSAGRLKLLYIAPERLMMAETQRLLAAAGVARLAVDEAHCISQWGHDFRKEYLALGDIQEALGAPQVIALTATADVATRSDIVARLFRREPRIFVHGFDRPNIRLAIRRKDGAGTQIAAFLEEHRGESGIVYCSTRARTEEMAATLAGRGFRAIAYHAGMDMETRARNLDTFLQEDGVVVVATIAFGMGIDKPDVRFVAHADMPKSVEAYYQEIGRAGRDGLPADTLTLYGLEDVKRYRQWIDQSEASDEQKRVEHQRIGALVSLCEAPRCRRQALLAYFGDRSEPCGNCDVCQDGIVGVDGTVAAQKALSAMYRTGQRFGREHLIAILTGDATDQVTARGHDQLPTFGVGQEFSKVQWRAIFAQLYAAGIADIDMTEHGRWFITEDGREVLKGRRTVELRRDAVEAPAKGSRKTARRQATASAGAELDAEGQKLLDLLKAERTRLARERNVPAYVIFPDRTLIDMAGKRPSSRAEMGAVHGIGAAKLAEFGDTFLAILRGFADRAA</sequence>
<comment type="similarity">
    <text evidence="3">Belongs to the helicase family. RecQ subfamily.</text>
</comment>
<evidence type="ECO:0000256" key="2">
    <source>
        <dbReference type="ARBA" id="ARBA00001947"/>
    </source>
</evidence>
<dbReference type="SUPFAM" id="SSF47819">
    <property type="entry name" value="HRDC-like"/>
    <property type="match status" value="1"/>
</dbReference>
<dbReference type="Gene3D" id="1.10.10.10">
    <property type="entry name" value="Winged helix-like DNA-binding domain superfamily/Winged helix DNA-binding domain"/>
    <property type="match status" value="1"/>
</dbReference>
<keyword evidence="14" id="KW-0413">Isomerase</keyword>
<dbReference type="InterPro" id="IPR036388">
    <property type="entry name" value="WH-like_DNA-bd_sf"/>
</dbReference>
<keyword evidence="4" id="KW-0479">Metal-binding</keyword>
<evidence type="ECO:0000256" key="3">
    <source>
        <dbReference type="ARBA" id="ARBA00005446"/>
    </source>
</evidence>
<dbReference type="NCBIfam" id="TIGR01389">
    <property type="entry name" value="recQ"/>
    <property type="match status" value="1"/>
</dbReference>
<keyword evidence="5" id="KW-0547">Nucleotide-binding</keyword>
<keyword evidence="6" id="KW-0227">DNA damage</keyword>
<evidence type="ECO:0000256" key="13">
    <source>
        <dbReference type="ARBA" id="ARBA00023204"/>
    </source>
</evidence>
<dbReference type="InterPro" id="IPR001650">
    <property type="entry name" value="Helicase_C-like"/>
</dbReference>
<dbReference type="InterPro" id="IPR001763">
    <property type="entry name" value="Rhodanese-like_dom"/>
</dbReference>
<dbReference type="InterPro" id="IPR002121">
    <property type="entry name" value="HRDC_dom"/>
</dbReference>
<dbReference type="Gene3D" id="3.40.50.300">
    <property type="entry name" value="P-loop containing nucleotide triphosphate hydrolases"/>
    <property type="match status" value="2"/>
</dbReference>
<feature type="domain" description="HRDC" evidence="19">
    <location>
        <begin position="533"/>
        <end position="611"/>
    </location>
</feature>
<evidence type="ECO:0000256" key="6">
    <source>
        <dbReference type="ARBA" id="ARBA00022763"/>
    </source>
</evidence>
<dbReference type="InterPro" id="IPR014001">
    <property type="entry name" value="Helicase_ATP-bd"/>
</dbReference>
<evidence type="ECO:0000256" key="7">
    <source>
        <dbReference type="ARBA" id="ARBA00022801"/>
    </source>
</evidence>
<comment type="catalytic activity">
    <reaction evidence="15">
        <text>Couples ATP hydrolysis with the unwinding of duplex DNA by translocating in the 3'-5' direction.</text>
        <dbReference type="EC" id="5.6.2.4"/>
    </reaction>
</comment>
<dbReference type="InterPro" id="IPR018982">
    <property type="entry name" value="RQC_domain"/>
</dbReference>
<dbReference type="CDD" id="cd17920">
    <property type="entry name" value="DEXHc_RecQ"/>
    <property type="match status" value="1"/>
</dbReference>
<keyword evidence="8 22" id="KW-0347">Helicase</keyword>
<dbReference type="GO" id="GO:0009378">
    <property type="term" value="F:four-way junction helicase activity"/>
    <property type="evidence" value="ECO:0007669"/>
    <property type="project" value="TreeGrafter"/>
</dbReference>
<dbReference type="NCBIfam" id="TIGR00614">
    <property type="entry name" value="recQ_fam"/>
    <property type="match status" value="1"/>
</dbReference>
<dbReference type="GO" id="GO:0006310">
    <property type="term" value="P:DNA recombination"/>
    <property type="evidence" value="ECO:0007669"/>
    <property type="project" value="UniProtKB-UniRule"/>
</dbReference>
<evidence type="ECO:0000256" key="5">
    <source>
        <dbReference type="ARBA" id="ARBA00022741"/>
    </source>
</evidence>
<dbReference type="InterPro" id="IPR006293">
    <property type="entry name" value="DNA_helicase_ATP-dep_RecQ_bac"/>
</dbReference>
<evidence type="ECO:0000256" key="14">
    <source>
        <dbReference type="ARBA" id="ARBA00023235"/>
    </source>
</evidence>
<evidence type="ECO:0000256" key="8">
    <source>
        <dbReference type="ARBA" id="ARBA00022806"/>
    </source>
</evidence>
<dbReference type="PROSITE" id="PS50967">
    <property type="entry name" value="HRDC"/>
    <property type="match status" value="1"/>
</dbReference>
<dbReference type="GO" id="GO:0009432">
    <property type="term" value="P:SOS response"/>
    <property type="evidence" value="ECO:0007669"/>
    <property type="project" value="UniProtKB-UniRule"/>
</dbReference>
<dbReference type="Gene3D" id="1.10.150.80">
    <property type="entry name" value="HRDC domain"/>
    <property type="match status" value="1"/>
</dbReference>
<reference evidence="22 23" key="2">
    <citation type="submission" date="2015-10" db="EMBL/GenBank/DDBJ databases">
        <title>Draft Genome Sequence of Prosthecomicrobium hirschii ATCC 27832.</title>
        <authorList>
            <person name="Daniel J."/>
            <person name="Givan S.A."/>
            <person name="Brun Y.V."/>
            <person name="Brown P.J."/>
        </authorList>
    </citation>
    <scope>NUCLEOTIDE SEQUENCE [LARGE SCALE GENOMIC DNA]</scope>
    <source>
        <strain evidence="22 23">16</strain>
    </source>
</reference>
<evidence type="ECO:0000256" key="17">
    <source>
        <dbReference type="SAM" id="MobiDB-lite"/>
    </source>
</evidence>
<protein>
    <recommendedName>
        <fullName evidence="16">DNA helicase RecQ</fullName>
        <ecNumber evidence="16">5.6.2.4</ecNumber>
    </recommendedName>
</protein>
<gene>
    <name evidence="22" type="ORF">ABB55_04690</name>
</gene>
<dbReference type="PROSITE" id="PS50206">
    <property type="entry name" value="RHODANESE_3"/>
    <property type="match status" value="1"/>
</dbReference>
<evidence type="ECO:0000256" key="15">
    <source>
        <dbReference type="ARBA" id="ARBA00034617"/>
    </source>
</evidence>
<proteinExistence type="inferred from homology"/>
<dbReference type="PROSITE" id="PS51192">
    <property type="entry name" value="HELICASE_ATP_BIND_1"/>
    <property type="match status" value="1"/>
</dbReference>